<evidence type="ECO:0000313" key="1">
    <source>
        <dbReference type="EMBL" id="NHN26775.1"/>
    </source>
</evidence>
<name>A0ABX0IYI9_9FLAO</name>
<dbReference type="PROSITE" id="PS51257">
    <property type="entry name" value="PROKAR_LIPOPROTEIN"/>
    <property type="match status" value="1"/>
</dbReference>
<proteinExistence type="predicted"/>
<dbReference type="EMBL" id="VEVQ02000009">
    <property type="protein sequence ID" value="NHN26775.1"/>
    <property type="molecule type" value="Genomic_DNA"/>
</dbReference>
<reference evidence="1" key="2">
    <citation type="submission" date="2020-02" db="EMBL/GenBank/DDBJ databases">
        <title>Flavobacterium profundi sp. nov., isolated from a deep-sea seamount.</title>
        <authorList>
            <person name="Zhang D.-C."/>
        </authorList>
    </citation>
    <scope>NUCLEOTIDE SEQUENCE</scope>
    <source>
        <strain evidence="1">EC11</strain>
    </source>
</reference>
<dbReference type="Proteomes" id="UP000817854">
    <property type="component" value="Unassembled WGS sequence"/>
</dbReference>
<keyword evidence="2" id="KW-1185">Reference proteome</keyword>
<protein>
    <recommendedName>
        <fullName evidence="3">Lipoprotein</fullName>
    </recommendedName>
</protein>
<accession>A0ABX0IYI9</accession>
<comment type="caution">
    <text evidence="1">The sequence shown here is derived from an EMBL/GenBank/DDBJ whole genome shotgun (WGS) entry which is preliminary data.</text>
</comment>
<gene>
    <name evidence="1" type="ORF">FIA58_013905</name>
</gene>
<dbReference type="RefSeq" id="WP_140963096.1">
    <property type="nucleotide sequence ID" value="NZ_VEVQ02000009.1"/>
</dbReference>
<reference evidence="1" key="1">
    <citation type="submission" date="2019-05" db="EMBL/GenBank/DDBJ databases">
        <authorList>
            <person name="Lianzixin W."/>
        </authorList>
    </citation>
    <scope>NUCLEOTIDE SEQUENCE</scope>
    <source>
        <strain evidence="1">EC11</strain>
    </source>
</reference>
<evidence type="ECO:0000313" key="2">
    <source>
        <dbReference type="Proteomes" id="UP000817854"/>
    </source>
</evidence>
<evidence type="ECO:0008006" key="3">
    <source>
        <dbReference type="Google" id="ProtNLM"/>
    </source>
</evidence>
<sequence>MKKIILGLVLLLTTVACKFEEKPKTEAEILKEQKDSINKVREQKIDYALSQLKDMIKKDLKDHSSYEMVERTWDKKDTLDVVKLLIGYRASNSFGAKVQSTCLANYNLKDETIIITKHYVNE</sequence>
<organism evidence="1 2">
    <name type="scientific">Flavobacterium jejuense</name>
    <dbReference type="NCBI Taxonomy" id="1544455"/>
    <lineage>
        <taxon>Bacteria</taxon>
        <taxon>Pseudomonadati</taxon>
        <taxon>Bacteroidota</taxon>
        <taxon>Flavobacteriia</taxon>
        <taxon>Flavobacteriales</taxon>
        <taxon>Flavobacteriaceae</taxon>
        <taxon>Flavobacterium</taxon>
    </lineage>
</organism>